<dbReference type="Proteomes" id="UP001162131">
    <property type="component" value="Unassembled WGS sequence"/>
</dbReference>
<keyword evidence="3 6" id="KW-0547">Nucleotide-binding</keyword>
<feature type="binding site" evidence="6">
    <location>
        <position position="97"/>
    </location>
    <ligand>
        <name>ATP</name>
        <dbReference type="ChEBI" id="CHEBI:30616"/>
    </ligand>
</feature>
<evidence type="ECO:0000313" key="9">
    <source>
        <dbReference type="EMBL" id="CAG9336113.1"/>
    </source>
</evidence>
<organism evidence="9 10">
    <name type="scientific">Blepharisma stoltei</name>
    <dbReference type="NCBI Taxonomy" id="1481888"/>
    <lineage>
        <taxon>Eukaryota</taxon>
        <taxon>Sar</taxon>
        <taxon>Alveolata</taxon>
        <taxon>Ciliophora</taxon>
        <taxon>Postciliodesmatophora</taxon>
        <taxon>Heterotrichea</taxon>
        <taxon>Heterotrichida</taxon>
        <taxon>Blepharismidae</taxon>
        <taxon>Blepharisma</taxon>
    </lineage>
</organism>
<keyword evidence="2" id="KW-0808">Transferase</keyword>
<evidence type="ECO:0000256" key="6">
    <source>
        <dbReference type="PROSITE-ProRule" id="PRU10141"/>
    </source>
</evidence>
<dbReference type="GO" id="GO:0005524">
    <property type="term" value="F:ATP binding"/>
    <property type="evidence" value="ECO:0007669"/>
    <property type="project" value="UniProtKB-UniRule"/>
</dbReference>
<dbReference type="PROSITE" id="PS00108">
    <property type="entry name" value="PROTEIN_KINASE_ST"/>
    <property type="match status" value="1"/>
</dbReference>
<dbReference type="InterPro" id="IPR050538">
    <property type="entry name" value="MAP_kinase_kinase_kinase"/>
</dbReference>
<evidence type="ECO:0000256" key="1">
    <source>
        <dbReference type="ARBA" id="ARBA00022527"/>
    </source>
</evidence>
<dbReference type="PRINTS" id="PR00109">
    <property type="entry name" value="TYRKINASE"/>
</dbReference>
<dbReference type="AlphaFoldDB" id="A0AAU9KAP2"/>
<dbReference type="PANTHER" id="PTHR48016">
    <property type="entry name" value="MAP KINASE KINASE KINASE SSK2-RELATED-RELATED"/>
    <property type="match status" value="1"/>
</dbReference>
<evidence type="ECO:0000256" key="2">
    <source>
        <dbReference type="ARBA" id="ARBA00022679"/>
    </source>
</evidence>
<evidence type="ECO:0000256" key="4">
    <source>
        <dbReference type="ARBA" id="ARBA00022777"/>
    </source>
</evidence>
<dbReference type="InterPro" id="IPR008271">
    <property type="entry name" value="Ser/Thr_kinase_AS"/>
</dbReference>
<dbReference type="Pfam" id="PF00069">
    <property type="entry name" value="Pkinase"/>
    <property type="match status" value="1"/>
</dbReference>
<dbReference type="Gene3D" id="1.10.510.10">
    <property type="entry name" value="Transferase(Phosphotransferase) domain 1"/>
    <property type="match status" value="1"/>
</dbReference>
<keyword evidence="1 7" id="KW-0723">Serine/threonine-protein kinase</keyword>
<evidence type="ECO:0000256" key="7">
    <source>
        <dbReference type="RuleBase" id="RU000304"/>
    </source>
</evidence>
<dbReference type="GO" id="GO:0004674">
    <property type="term" value="F:protein serine/threonine kinase activity"/>
    <property type="evidence" value="ECO:0007669"/>
    <property type="project" value="UniProtKB-KW"/>
</dbReference>
<dbReference type="InterPro" id="IPR017441">
    <property type="entry name" value="Protein_kinase_ATP_BS"/>
</dbReference>
<dbReference type="CDD" id="cd06606">
    <property type="entry name" value="STKc_MAPKKK"/>
    <property type="match status" value="1"/>
</dbReference>
<keyword evidence="4" id="KW-0418">Kinase</keyword>
<dbReference type="InterPro" id="IPR000719">
    <property type="entry name" value="Prot_kinase_dom"/>
</dbReference>
<dbReference type="EMBL" id="CAJZBQ010000064">
    <property type="protein sequence ID" value="CAG9336113.1"/>
    <property type="molecule type" value="Genomic_DNA"/>
</dbReference>
<feature type="domain" description="Protein kinase" evidence="8">
    <location>
        <begin position="68"/>
        <end position="328"/>
    </location>
</feature>
<dbReference type="InterPro" id="IPR011009">
    <property type="entry name" value="Kinase-like_dom_sf"/>
</dbReference>
<dbReference type="PROSITE" id="PS00107">
    <property type="entry name" value="PROTEIN_KINASE_ATP"/>
    <property type="match status" value="1"/>
</dbReference>
<dbReference type="SUPFAM" id="SSF56112">
    <property type="entry name" value="Protein kinase-like (PK-like)"/>
    <property type="match status" value="1"/>
</dbReference>
<evidence type="ECO:0000259" key="8">
    <source>
        <dbReference type="PROSITE" id="PS50011"/>
    </source>
</evidence>
<evidence type="ECO:0000313" key="10">
    <source>
        <dbReference type="Proteomes" id="UP001162131"/>
    </source>
</evidence>
<comment type="similarity">
    <text evidence="7">Belongs to the protein kinase superfamily.</text>
</comment>
<evidence type="ECO:0000256" key="3">
    <source>
        <dbReference type="ARBA" id="ARBA00022741"/>
    </source>
</evidence>
<sequence>MGNGCCHRSAVRIQVGEPREEKPNIVRLNLPTQLEQARQRKSVLYQGEASENTFTDLSTPRTGKIIRWKRGELIGEGAYAKVYQCMNIETGELLAVKHFRLSDDPKKIEREFINLKNEITLLRELNHPNVVQYYQTELSNEMTSIDVMLEYVPGGSLKKILQKYDFLEEEVIKNYGKQLVRGLAYLHENGIIHRDLKSANVLVTTSGIVKLTDFGSSKKFLENEGKLSRSLKGSPYWMAPEVVLREGHTYSADIWSLGCVLIEMSSGQPPWSNYSKDAKEVLKLISTPDNYPIIPKCSRTLKSLIHMCLQRDQFLRPTAQQVLEHEFFVENSNEDCSLTSTRPL</sequence>
<name>A0AAU9KAP2_9CILI</name>
<comment type="caution">
    <text evidence="9">The sequence shown here is derived from an EMBL/GenBank/DDBJ whole genome shotgun (WGS) entry which is preliminary data.</text>
</comment>
<keyword evidence="5 6" id="KW-0067">ATP-binding</keyword>
<proteinExistence type="inferred from homology"/>
<evidence type="ECO:0000256" key="5">
    <source>
        <dbReference type="ARBA" id="ARBA00022840"/>
    </source>
</evidence>
<protein>
    <recommendedName>
        <fullName evidence="8">Protein kinase domain-containing protein</fullName>
    </recommendedName>
</protein>
<accession>A0AAU9KAP2</accession>
<dbReference type="SMART" id="SM00220">
    <property type="entry name" value="S_TKc"/>
    <property type="match status" value="1"/>
</dbReference>
<reference evidence="9" key="1">
    <citation type="submission" date="2021-09" db="EMBL/GenBank/DDBJ databases">
        <authorList>
            <consortium name="AG Swart"/>
            <person name="Singh M."/>
            <person name="Singh A."/>
            <person name="Seah K."/>
            <person name="Emmerich C."/>
        </authorList>
    </citation>
    <scope>NUCLEOTIDE SEQUENCE</scope>
    <source>
        <strain evidence="9">ATCC30299</strain>
    </source>
</reference>
<dbReference type="Gene3D" id="3.30.200.20">
    <property type="entry name" value="Phosphorylase Kinase, domain 1"/>
    <property type="match status" value="1"/>
</dbReference>
<dbReference type="PROSITE" id="PS50011">
    <property type="entry name" value="PROTEIN_KINASE_DOM"/>
    <property type="match status" value="1"/>
</dbReference>
<gene>
    <name evidence="9" type="ORF">BSTOLATCC_MIC66001</name>
</gene>
<keyword evidence="10" id="KW-1185">Reference proteome</keyword>
<dbReference type="InterPro" id="IPR001245">
    <property type="entry name" value="Ser-Thr/Tyr_kinase_cat_dom"/>
</dbReference>